<organism evidence="5 6">
    <name type="scientific">Deinandra increscens subsp. villosa</name>
    <dbReference type="NCBI Taxonomy" id="3103831"/>
    <lineage>
        <taxon>Eukaryota</taxon>
        <taxon>Viridiplantae</taxon>
        <taxon>Streptophyta</taxon>
        <taxon>Embryophyta</taxon>
        <taxon>Tracheophyta</taxon>
        <taxon>Spermatophyta</taxon>
        <taxon>Magnoliopsida</taxon>
        <taxon>eudicotyledons</taxon>
        <taxon>Gunneridae</taxon>
        <taxon>Pentapetalae</taxon>
        <taxon>asterids</taxon>
        <taxon>campanulids</taxon>
        <taxon>Asterales</taxon>
        <taxon>Asteraceae</taxon>
        <taxon>Asteroideae</taxon>
        <taxon>Heliantheae alliance</taxon>
        <taxon>Madieae</taxon>
        <taxon>Madiinae</taxon>
        <taxon>Deinandra</taxon>
    </lineage>
</organism>
<keyword evidence="3" id="KW-0268">Exocytosis</keyword>
<dbReference type="GO" id="GO:0015031">
    <property type="term" value="P:protein transport"/>
    <property type="evidence" value="ECO:0007669"/>
    <property type="project" value="UniProtKB-KW"/>
</dbReference>
<evidence type="ECO:0000256" key="1">
    <source>
        <dbReference type="ARBA" id="ARBA00006756"/>
    </source>
</evidence>
<keyword evidence="3" id="KW-0653">Protein transport</keyword>
<keyword evidence="2 3" id="KW-0813">Transport</keyword>
<name>A0AAP0CE38_9ASTR</name>
<dbReference type="PANTHER" id="PTHR12542">
    <property type="entry name" value="EXOCYST COMPLEX PROTEIN EXO70"/>
    <property type="match status" value="1"/>
</dbReference>
<proteinExistence type="inferred from homology"/>
<keyword evidence="6" id="KW-1185">Reference proteome</keyword>
<reference evidence="5 6" key="1">
    <citation type="submission" date="2024-04" db="EMBL/GenBank/DDBJ databases">
        <title>The reference genome of an endangered Asteraceae, Deinandra increscens subsp. villosa, native to the Central Coast of California.</title>
        <authorList>
            <person name="Guilliams M."/>
            <person name="Hasenstab-Lehman K."/>
            <person name="Meyer R."/>
            <person name="Mcevoy S."/>
        </authorList>
    </citation>
    <scope>NUCLEOTIDE SEQUENCE [LARGE SCALE GENOMIC DNA]</scope>
    <source>
        <tissue evidence="5">Leaf</tissue>
    </source>
</reference>
<comment type="similarity">
    <text evidence="1 3">Belongs to the EXO70 family.</text>
</comment>
<dbReference type="GO" id="GO:0000145">
    <property type="term" value="C:exocyst"/>
    <property type="evidence" value="ECO:0007669"/>
    <property type="project" value="InterPro"/>
</dbReference>
<evidence type="ECO:0000256" key="2">
    <source>
        <dbReference type="ARBA" id="ARBA00022448"/>
    </source>
</evidence>
<dbReference type="PANTHER" id="PTHR12542:SF154">
    <property type="entry name" value="EXOCYST SUBUNIT EXO70 FAMILY PROTEIN"/>
    <property type="match status" value="1"/>
</dbReference>
<gene>
    <name evidence="5" type="ORF">SSX86_025854</name>
</gene>
<dbReference type="InterPro" id="IPR046364">
    <property type="entry name" value="Exo70_C"/>
</dbReference>
<dbReference type="InterPro" id="IPR004140">
    <property type="entry name" value="Exo70"/>
</dbReference>
<protein>
    <recommendedName>
        <fullName evidence="3">Exocyst subunit Exo70 family protein</fullName>
    </recommendedName>
</protein>
<evidence type="ECO:0000259" key="4">
    <source>
        <dbReference type="Pfam" id="PF03081"/>
    </source>
</evidence>
<dbReference type="InterPro" id="IPR016159">
    <property type="entry name" value="Cullin_repeat-like_dom_sf"/>
</dbReference>
<dbReference type="GO" id="GO:0005546">
    <property type="term" value="F:phosphatidylinositol-4,5-bisphosphate binding"/>
    <property type="evidence" value="ECO:0007669"/>
    <property type="project" value="InterPro"/>
</dbReference>
<dbReference type="EMBL" id="JBCNJP010000025">
    <property type="protein sequence ID" value="KAK9054775.1"/>
    <property type="molecule type" value="Genomic_DNA"/>
</dbReference>
<evidence type="ECO:0000256" key="3">
    <source>
        <dbReference type="RuleBase" id="RU365026"/>
    </source>
</evidence>
<dbReference type="Gene3D" id="1.20.1280.170">
    <property type="entry name" value="Exocyst complex component Exo70"/>
    <property type="match status" value="1"/>
</dbReference>
<dbReference type="Proteomes" id="UP001408789">
    <property type="component" value="Unassembled WGS sequence"/>
</dbReference>
<evidence type="ECO:0000313" key="5">
    <source>
        <dbReference type="EMBL" id="KAK9054775.1"/>
    </source>
</evidence>
<comment type="caution">
    <text evidence="5">The sequence shown here is derived from an EMBL/GenBank/DDBJ whole genome shotgun (WGS) entry which is preliminary data.</text>
</comment>
<dbReference type="Pfam" id="PF03081">
    <property type="entry name" value="Exo70_C"/>
    <property type="match status" value="1"/>
</dbReference>
<accession>A0AAP0CE38</accession>
<sequence>MEMEHLIHSRDVLNASLHQSVQIHSEIDKTCTNLSRLHRSFPSLETALKNMASTFPVPDHVHRALPTVSAVLTVYQLVDELGTLVSAHSSNLDDLTLYISLVKRFRQALTLLTSTCRLAILWVQDLQHTTDHLNVRKTLRLLRRLHETEECCLLDQGTLGIALRVLEHEFTNLLVQNSLPVQPPSSLFSSGDDESDVSSDPPQCVSLPFESLKAIIACFSACDKKQVDRCLAIYVKVRTSTVETSLQGLDLDYLNISLSEFDSAQDVEGYIDEWGRHLEFVVKHLLQVEYAFCHQVFGRLDDDVWMDCFSKIALKSGKLQGFIRFGDTITKAKKEAIKLFRLLDVFAALNNLRHDFNRFFNRKHCSEIQTQTRDLIKKVVNGTAELFHELSAQVQLQRLTDPPPDGTVPKLVSFVTEYSQELLDDDYRSVLDQVLEIQSSWSNADNKGLVSVEVRNILRSLELNLETWAKRYEDTSLCCIFIMNTSFYLSKHLKDTSLGDLMGKSWLKRHEDRVEYYTQLYLRESWEKIVPLLTKNDKTDVKNRIKGFTEAFDKEYRKQSGWVLCDNSLRWKTCQRIVEVIVPVYKTLVEGRYVKYSSEKVENMVTSMLQPKYGSNTNMMDRIMSVVSGRFSPTTAGA</sequence>
<dbReference type="GO" id="GO:0006887">
    <property type="term" value="P:exocytosis"/>
    <property type="evidence" value="ECO:0007669"/>
    <property type="project" value="UniProtKB-KW"/>
</dbReference>
<comment type="function">
    <text evidence="3">Component of the exocyst complex.</text>
</comment>
<evidence type="ECO:0000313" key="6">
    <source>
        <dbReference type="Proteomes" id="UP001408789"/>
    </source>
</evidence>
<feature type="domain" description="Exocyst complex subunit Exo70 C-terminal" evidence="4">
    <location>
        <begin position="273"/>
        <end position="606"/>
    </location>
</feature>
<dbReference type="AlphaFoldDB" id="A0AAP0CE38"/>
<dbReference type="SUPFAM" id="SSF74788">
    <property type="entry name" value="Cullin repeat-like"/>
    <property type="match status" value="1"/>
</dbReference>